<organism evidence="1 2">
    <name type="scientific">Lindgomyces ingoldianus</name>
    <dbReference type="NCBI Taxonomy" id="673940"/>
    <lineage>
        <taxon>Eukaryota</taxon>
        <taxon>Fungi</taxon>
        <taxon>Dikarya</taxon>
        <taxon>Ascomycota</taxon>
        <taxon>Pezizomycotina</taxon>
        <taxon>Dothideomycetes</taxon>
        <taxon>Pleosporomycetidae</taxon>
        <taxon>Pleosporales</taxon>
        <taxon>Lindgomycetaceae</taxon>
        <taxon>Lindgomyces</taxon>
    </lineage>
</organism>
<comment type="caution">
    <text evidence="1">The sequence shown here is derived from an EMBL/GenBank/DDBJ whole genome shotgun (WGS) entry which is preliminary data.</text>
</comment>
<sequence>MSPSVKLGLLTLVSTAAAIPHYGHSKFHHKPSGGYGTGAPGTGAPYPTGGWGGNANSTALPLATGTGAPGSKTTTILETLYSTMTEYSTIYATHPKSGGGEAPSSVGAADVSTGAAVCGPATVYVTATNKVTVTIGGGAPSSAYTPPSSIAEPASSVPASSAPVYVPLSSVVAPSSSAPVVSFSFPEKPASTPPAISSVAPVSSAAPISSAPVPTTTVYSAPVSSAPASSSAPKPSSAPTYSGSKRGLAYNEPALCSAFGGSKFGFAYNWASTQYGGSLPEGIKFVPMMHKPADATPEKWLQDVDTAVKAGTNVVMGFNEPDHPAQANLTLTQACSNWTNYMEPIVSAHPEVTILGPSVTNGPAPMGLDWLSRFKTACPGATWHAANIHFYDQYDDKVVDRFISHCEEASKSFGKPIWVTEFGLNPGTASSAQAADFLKKVMAYMDNADAVKGYAYFMVGTGENQLNSGNGLSATGEVYASA</sequence>
<reference evidence="1" key="1">
    <citation type="journal article" date="2020" name="Stud. Mycol.">
        <title>101 Dothideomycetes genomes: a test case for predicting lifestyles and emergence of pathogens.</title>
        <authorList>
            <person name="Haridas S."/>
            <person name="Albert R."/>
            <person name="Binder M."/>
            <person name="Bloem J."/>
            <person name="Labutti K."/>
            <person name="Salamov A."/>
            <person name="Andreopoulos B."/>
            <person name="Baker S."/>
            <person name="Barry K."/>
            <person name="Bills G."/>
            <person name="Bluhm B."/>
            <person name="Cannon C."/>
            <person name="Castanera R."/>
            <person name="Culley D."/>
            <person name="Daum C."/>
            <person name="Ezra D."/>
            <person name="Gonzalez J."/>
            <person name="Henrissat B."/>
            <person name="Kuo A."/>
            <person name="Liang C."/>
            <person name="Lipzen A."/>
            <person name="Lutzoni F."/>
            <person name="Magnuson J."/>
            <person name="Mondo S."/>
            <person name="Nolan M."/>
            <person name="Ohm R."/>
            <person name="Pangilinan J."/>
            <person name="Park H.-J."/>
            <person name="Ramirez L."/>
            <person name="Alfaro M."/>
            <person name="Sun H."/>
            <person name="Tritt A."/>
            <person name="Yoshinaga Y."/>
            <person name="Zwiers L.-H."/>
            <person name="Turgeon B."/>
            <person name="Goodwin S."/>
            <person name="Spatafora J."/>
            <person name="Crous P."/>
            <person name="Grigoriev I."/>
        </authorList>
    </citation>
    <scope>NUCLEOTIDE SEQUENCE</scope>
    <source>
        <strain evidence="1">ATCC 200398</strain>
    </source>
</reference>
<keyword evidence="2" id="KW-1185">Reference proteome</keyword>
<protein>
    <submittedName>
        <fullName evidence="1">Uncharacterized protein</fullName>
    </submittedName>
</protein>
<gene>
    <name evidence="1" type="ORF">BDR25DRAFT_299526</name>
</gene>
<proteinExistence type="predicted"/>
<evidence type="ECO:0000313" key="2">
    <source>
        <dbReference type="Proteomes" id="UP000799755"/>
    </source>
</evidence>
<evidence type="ECO:0000313" key="1">
    <source>
        <dbReference type="EMBL" id="KAF2477689.1"/>
    </source>
</evidence>
<accession>A0ACB6REL6</accession>
<dbReference type="Proteomes" id="UP000799755">
    <property type="component" value="Unassembled WGS sequence"/>
</dbReference>
<dbReference type="EMBL" id="MU003492">
    <property type="protein sequence ID" value="KAF2477689.1"/>
    <property type="molecule type" value="Genomic_DNA"/>
</dbReference>
<name>A0ACB6REL6_9PLEO</name>